<dbReference type="AlphaFoldDB" id="A0A2A9DML8"/>
<sequence>MNAYSSMRARTTPIPTPPVVRVGTSLLFALGVAVLGTSMSRSLQVVCMAVCIGSGLLLIFSHPYRRAIRAFLEERGIMYRPSFWQVVPLFFVWLALMLVPAFAPMPWWGVGLVFLGVFGWMYWTFPHIDGTRSLAYA</sequence>
<evidence type="ECO:0000313" key="2">
    <source>
        <dbReference type="EMBL" id="PFG27159.1"/>
    </source>
</evidence>
<accession>A0A2A9DML8</accession>
<comment type="caution">
    <text evidence="2">The sequence shown here is derived from an EMBL/GenBank/DDBJ whole genome shotgun (WGS) entry which is preliminary data.</text>
</comment>
<proteinExistence type="predicted"/>
<protein>
    <submittedName>
        <fullName evidence="2">Uncharacterized protein</fullName>
    </submittedName>
</protein>
<feature type="transmembrane region" description="Helical" evidence="1">
    <location>
        <begin position="107"/>
        <end position="125"/>
    </location>
</feature>
<keyword evidence="3" id="KW-1185">Reference proteome</keyword>
<dbReference type="OrthoDB" id="4427098at2"/>
<name>A0A2A9DML8_9CORY</name>
<organism evidence="2 3">
    <name type="scientific">Corynebacterium renale</name>
    <dbReference type="NCBI Taxonomy" id="1724"/>
    <lineage>
        <taxon>Bacteria</taxon>
        <taxon>Bacillati</taxon>
        <taxon>Actinomycetota</taxon>
        <taxon>Actinomycetes</taxon>
        <taxon>Mycobacteriales</taxon>
        <taxon>Corynebacteriaceae</taxon>
        <taxon>Corynebacterium</taxon>
    </lineage>
</organism>
<keyword evidence="1" id="KW-1133">Transmembrane helix</keyword>
<reference evidence="2 3" key="1">
    <citation type="submission" date="2017-10" db="EMBL/GenBank/DDBJ databases">
        <title>Sequencing the genomes of 1000 actinobacteria strains.</title>
        <authorList>
            <person name="Klenk H.-P."/>
        </authorList>
    </citation>
    <scope>NUCLEOTIDE SEQUENCE [LARGE SCALE GENOMIC DNA]</scope>
    <source>
        <strain evidence="2 3">DSM 20688</strain>
    </source>
</reference>
<dbReference type="EMBL" id="PDJF01000001">
    <property type="protein sequence ID" value="PFG27159.1"/>
    <property type="molecule type" value="Genomic_DNA"/>
</dbReference>
<evidence type="ECO:0000256" key="1">
    <source>
        <dbReference type="SAM" id="Phobius"/>
    </source>
</evidence>
<gene>
    <name evidence="2" type="ORF">ATK06_0208</name>
</gene>
<dbReference type="RefSeq" id="WP_048381512.1">
    <property type="nucleotide sequence ID" value="NZ_LDYE01000011.1"/>
</dbReference>
<feature type="transmembrane region" description="Helical" evidence="1">
    <location>
        <begin position="20"/>
        <end position="37"/>
    </location>
</feature>
<dbReference type="Proteomes" id="UP000221653">
    <property type="component" value="Unassembled WGS sequence"/>
</dbReference>
<keyword evidence="1" id="KW-0472">Membrane</keyword>
<feature type="transmembrane region" description="Helical" evidence="1">
    <location>
        <begin position="43"/>
        <end position="61"/>
    </location>
</feature>
<evidence type="ECO:0000313" key="3">
    <source>
        <dbReference type="Proteomes" id="UP000221653"/>
    </source>
</evidence>
<feature type="transmembrane region" description="Helical" evidence="1">
    <location>
        <begin position="82"/>
        <end position="101"/>
    </location>
</feature>
<keyword evidence="1" id="KW-0812">Transmembrane</keyword>
<dbReference type="STRING" id="1724.GCA_001044175_00328"/>